<dbReference type="Proteomes" id="UP000003042">
    <property type="component" value="Unassembled WGS sequence"/>
</dbReference>
<evidence type="ECO:0000313" key="1">
    <source>
        <dbReference type="EMBL" id="EDS93785.1"/>
    </source>
</evidence>
<accession>A0ABC9NTX1</accession>
<organism evidence="1 2">
    <name type="scientific">Escherichia albertii (strain TW07627)</name>
    <dbReference type="NCBI Taxonomy" id="502347"/>
    <lineage>
        <taxon>Bacteria</taxon>
        <taxon>Pseudomonadati</taxon>
        <taxon>Pseudomonadota</taxon>
        <taxon>Gammaproteobacteria</taxon>
        <taxon>Enterobacterales</taxon>
        <taxon>Enterobacteriaceae</taxon>
        <taxon>Escherichia</taxon>
    </lineage>
</organism>
<dbReference type="EMBL" id="ABKX01000001">
    <property type="protein sequence ID" value="EDS93785.1"/>
    <property type="molecule type" value="Genomic_DNA"/>
</dbReference>
<sequence>MAERGFYSFYVGEINLIQKLGGLSWQTINEQDESIRR</sequence>
<reference evidence="1 2" key="1">
    <citation type="submission" date="2008-02" db="EMBL/GenBank/DDBJ databases">
        <title>Annotation of Escherichia albertii TW07627.</title>
        <authorList>
            <person name="Sutton G."/>
            <person name="Whittam T.S."/>
            <person name="Sebastian Y."/>
        </authorList>
    </citation>
    <scope>NUCLEOTIDE SEQUENCE [LARGE SCALE GENOMIC DNA]</scope>
    <source>
        <strain evidence="1 2">TW07627</strain>
    </source>
</reference>
<name>A0ABC9NTX1_ESCAT</name>
<dbReference type="AlphaFoldDB" id="A0ABC9NTX1"/>
<comment type="caution">
    <text evidence="1">The sequence shown here is derived from an EMBL/GenBank/DDBJ whole genome shotgun (WGS) entry which is preliminary data.</text>
</comment>
<proteinExistence type="predicted"/>
<evidence type="ECO:0000313" key="2">
    <source>
        <dbReference type="Proteomes" id="UP000003042"/>
    </source>
</evidence>
<protein>
    <submittedName>
        <fullName evidence="1">Uncharacterized protein</fullName>
    </submittedName>
</protein>
<gene>
    <name evidence="1" type="ORF">ESCAB7627_1167</name>
</gene>